<feature type="binding site" evidence="11">
    <location>
        <position position="248"/>
    </location>
    <ligand>
        <name>L-glutamine</name>
        <dbReference type="ChEBI" id="CHEBI:58359"/>
    </ligand>
</feature>
<dbReference type="InterPro" id="IPR017926">
    <property type="entry name" value="GATASE"/>
</dbReference>
<gene>
    <name evidence="11" type="primary">carA</name>
    <name evidence="13" type="ORF">CTER_2333</name>
</gene>
<reference evidence="13 14" key="1">
    <citation type="journal article" date="2013" name="Genome Announc.">
        <title>Draft Genome Sequence of the Cellulolytic, Mesophilic, Anaerobic Bacterium Clostridium termitidis Strain CT1112 (DSM 5398).</title>
        <authorList>
            <person name="Lal S."/>
            <person name="Ramachandran U."/>
            <person name="Zhang X."/>
            <person name="Munir R."/>
            <person name="Sparling R."/>
            <person name="Levin D.B."/>
        </authorList>
    </citation>
    <scope>NUCLEOTIDE SEQUENCE [LARGE SCALE GENOMIC DNA]</scope>
    <source>
        <strain evidence="13 14">CT1112</strain>
    </source>
</reference>
<dbReference type="UniPathway" id="UPA00070">
    <property type="reaction ID" value="UER00115"/>
</dbReference>
<dbReference type="GO" id="GO:0006526">
    <property type="term" value="P:L-arginine biosynthetic process"/>
    <property type="evidence" value="ECO:0007669"/>
    <property type="project" value="UniProtKB-UniRule"/>
</dbReference>
<feature type="binding site" evidence="11">
    <location>
        <position position="45"/>
    </location>
    <ligand>
        <name>L-glutamine</name>
        <dbReference type="ChEBI" id="CHEBI:58359"/>
    </ligand>
</feature>
<dbReference type="NCBIfam" id="TIGR01368">
    <property type="entry name" value="CPSaseIIsmall"/>
    <property type="match status" value="1"/>
</dbReference>
<dbReference type="FunFam" id="3.50.30.20:FF:000001">
    <property type="entry name" value="Carbamoyl-phosphate synthase small chain"/>
    <property type="match status" value="1"/>
</dbReference>
<dbReference type="Proteomes" id="UP000014155">
    <property type="component" value="Unassembled WGS sequence"/>
</dbReference>
<accession>S0FRF7</accession>
<dbReference type="GO" id="GO:0006541">
    <property type="term" value="P:glutamine metabolic process"/>
    <property type="evidence" value="ECO:0007669"/>
    <property type="project" value="InterPro"/>
</dbReference>
<organism evidence="13 14">
    <name type="scientific">Ruminiclostridium cellobioparum subsp. termitidis CT1112</name>
    <dbReference type="NCBI Taxonomy" id="1195236"/>
    <lineage>
        <taxon>Bacteria</taxon>
        <taxon>Bacillati</taxon>
        <taxon>Bacillota</taxon>
        <taxon>Clostridia</taxon>
        <taxon>Eubacteriales</taxon>
        <taxon>Oscillospiraceae</taxon>
        <taxon>Ruminiclostridium</taxon>
    </lineage>
</organism>
<keyword evidence="5 11" id="KW-0547">Nucleotide-binding</keyword>
<keyword evidence="8 11" id="KW-0665">Pyrimidine biosynthesis</keyword>
<evidence type="ECO:0000313" key="13">
    <source>
        <dbReference type="EMBL" id="EMS71764.1"/>
    </source>
</evidence>
<evidence type="ECO:0000256" key="3">
    <source>
        <dbReference type="ARBA" id="ARBA00007800"/>
    </source>
</evidence>
<feature type="binding site" evidence="11">
    <location>
        <position position="289"/>
    </location>
    <ligand>
        <name>L-glutamine</name>
        <dbReference type="ChEBI" id="CHEBI:58359"/>
    </ligand>
</feature>
<dbReference type="SUPFAM" id="SSF52317">
    <property type="entry name" value="Class I glutamine amidotransferase-like"/>
    <property type="match status" value="1"/>
</dbReference>
<dbReference type="GO" id="GO:0006207">
    <property type="term" value="P:'de novo' pyrimidine nucleobase biosynthetic process"/>
    <property type="evidence" value="ECO:0007669"/>
    <property type="project" value="InterPro"/>
</dbReference>
<dbReference type="Pfam" id="PF00988">
    <property type="entry name" value="CPSase_sm_chain"/>
    <property type="match status" value="1"/>
</dbReference>
<comment type="caution">
    <text evidence="13">The sequence shown here is derived from an EMBL/GenBank/DDBJ whole genome shotgun (WGS) entry which is preliminary data.</text>
</comment>
<evidence type="ECO:0000256" key="7">
    <source>
        <dbReference type="ARBA" id="ARBA00022962"/>
    </source>
</evidence>
<evidence type="ECO:0000259" key="12">
    <source>
        <dbReference type="SMART" id="SM01097"/>
    </source>
</evidence>
<dbReference type="GO" id="GO:0004088">
    <property type="term" value="F:carbamoyl-phosphate synthase (glutamine-hydrolyzing) activity"/>
    <property type="evidence" value="ECO:0007669"/>
    <property type="project" value="UniProtKB-UniRule"/>
</dbReference>
<feature type="domain" description="Carbamoyl-phosphate synthase small subunit N-terminal" evidence="12">
    <location>
        <begin position="1"/>
        <end position="131"/>
    </location>
</feature>
<dbReference type="InterPro" id="IPR035686">
    <property type="entry name" value="CPSase_GATase1"/>
</dbReference>
<dbReference type="PANTHER" id="PTHR43418:SF7">
    <property type="entry name" value="CARBAMOYL-PHOSPHATE SYNTHASE SMALL CHAIN"/>
    <property type="match status" value="1"/>
</dbReference>
<evidence type="ECO:0000256" key="4">
    <source>
        <dbReference type="ARBA" id="ARBA00022598"/>
    </source>
</evidence>
<feature type="binding site" evidence="11">
    <location>
        <position position="292"/>
    </location>
    <ligand>
        <name>L-glutamine</name>
        <dbReference type="ChEBI" id="CHEBI:58359"/>
    </ligand>
</feature>
<evidence type="ECO:0000256" key="10">
    <source>
        <dbReference type="ARBA" id="ARBA00049285"/>
    </source>
</evidence>
<evidence type="ECO:0000256" key="2">
    <source>
        <dbReference type="ARBA" id="ARBA00005077"/>
    </source>
</evidence>
<comment type="catalytic activity">
    <reaction evidence="10 11">
        <text>L-glutamine + H2O = L-glutamate + NH4(+)</text>
        <dbReference type="Rhea" id="RHEA:15889"/>
        <dbReference type="ChEBI" id="CHEBI:15377"/>
        <dbReference type="ChEBI" id="CHEBI:28938"/>
        <dbReference type="ChEBI" id="CHEBI:29985"/>
        <dbReference type="ChEBI" id="CHEBI:58359"/>
    </reaction>
</comment>
<comment type="catalytic activity">
    <reaction evidence="9 11">
        <text>hydrogencarbonate + L-glutamine + 2 ATP + H2O = carbamoyl phosphate + L-glutamate + 2 ADP + phosphate + 2 H(+)</text>
        <dbReference type="Rhea" id="RHEA:18633"/>
        <dbReference type="ChEBI" id="CHEBI:15377"/>
        <dbReference type="ChEBI" id="CHEBI:15378"/>
        <dbReference type="ChEBI" id="CHEBI:17544"/>
        <dbReference type="ChEBI" id="CHEBI:29985"/>
        <dbReference type="ChEBI" id="CHEBI:30616"/>
        <dbReference type="ChEBI" id="CHEBI:43474"/>
        <dbReference type="ChEBI" id="CHEBI:58228"/>
        <dbReference type="ChEBI" id="CHEBI:58359"/>
        <dbReference type="ChEBI" id="CHEBI:456216"/>
        <dbReference type="EC" id="6.3.5.5"/>
    </reaction>
</comment>
<dbReference type="Gene3D" id="3.50.30.20">
    <property type="entry name" value="Carbamoyl-phosphate synthase small subunit, N-terminal domain"/>
    <property type="match status" value="1"/>
</dbReference>
<feature type="binding site" evidence="11">
    <location>
        <position position="222"/>
    </location>
    <ligand>
        <name>L-glutamine</name>
        <dbReference type="ChEBI" id="CHEBI:58359"/>
    </ligand>
</feature>
<dbReference type="Pfam" id="PF00117">
    <property type="entry name" value="GATase"/>
    <property type="match status" value="1"/>
</dbReference>
<keyword evidence="4 11" id="KW-0436">Ligase</keyword>
<evidence type="ECO:0000256" key="5">
    <source>
        <dbReference type="ARBA" id="ARBA00022741"/>
    </source>
</evidence>
<dbReference type="AlphaFoldDB" id="S0FRF7"/>
<dbReference type="PRINTS" id="PR00096">
    <property type="entry name" value="GATASE"/>
</dbReference>
<dbReference type="Gene3D" id="3.40.50.880">
    <property type="match status" value="1"/>
</dbReference>
<name>S0FRF7_RUMCE</name>
<dbReference type="InterPro" id="IPR036480">
    <property type="entry name" value="CarbP_synth_ssu_N_sf"/>
</dbReference>
<dbReference type="PATRIC" id="fig|1195236.3.peg.2642"/>
<dbReference type="InterPro" id="IPR050472">
    <property type="entry name" value="Anth_synth/Amidotransfase"/>
</dbReference>
<dbReference type="EMBL" id="AORV01000033">
    <property type="protein sequence ID" value="EMS71764.1"/>
    <property type="molecule type" value="Genomic_DNA"/>
</dbReference>
<dbReference type="GO" id="GO:0004359">
    <property type="term" value="F:glutaminase activity"/>
    <property type="evidence" value="ECO:0007669"/>
    <property type="project" value="RHEA"/>
</dbReference>
<proteinExistence type="inferred from homology"/>
<feature type="active site" evidence="11">
    <location>
        <position position="332"/>
    </location>
</feature>
<feature type="region of interest" description="CPSase" evidence="11">
    <location>
        <begin position="1"/>
        <end position="171"/>
    </location>
</feature>
<comment type="subunit">
    <text evidence="11">Composed of two chains; the small (or glutamine) chain promotes the hydrolysis of glutamine to ammonia, which is used by the large (or ammonia) chain to synthesize carbamoyl phosphate. Tetramer of heterodimers (alpha,beta)4.</text>
</comment>
<evidence type="ECO:0000256" key="11">
    <source>
        <dbReference type="HAMAP-Rule" id="MF_01209"/>
    </source>
</evidence>
<dbReference type="SMART" id="SM01097">
    <property type="entry name" value="CPSase_sm_chain"/>
    <property type="match status" value="1"/>
</dbReference>
<comment type="similarity">
    <text evidence="3 11">Belongs to the CarA family.</text>
</comment>
<dbReference type="CDD" id="cd01744">
    <property type="entry name" value="GATase1_CPSase"/>
    <property type="match status" value="1"/>
</dbReference>
<keyword evidence="11" id="KW-0028">Amino-acid biosynthesis</keyword>
<dbReference type="eggNOG" id="COG0505">
    <property type="taxonomic scope" value="Bacteria"/>
</dbReference>
<feature type="binding site" evidence="11">
    <location>
        <position position="220"/>
    </location>
    <ligand>
        <name>L-glutamine</name>
        <dbReference type="ChEBI" id="CHEBI:58359"/>
    </ligand>
</feature>
<protein>
    <recommendedName>
        <fullName evidence="11">Carbamoyl phosphate synthase small chain</fullName>
        <ecNumber evidence="11">6.3.5.5</ecNumber>
    </recommendedName>
    <alternativeName>
        <fullName evidence="11">Carbamoyl phosphate synthetase glutamine chain</fullName>
    </alternativeName>
</protein>
<dbReference type="NCBIfam" id="NF009475">
    <property type="entry name" value="PRK12838.1"/>
    <property type="match status" value="1"/>
</dbReference>
<keyword evidence="6 11" id="KW-0067">ATP-binding</keyword>
<dbReference type="GO" id="GO:0044205">
    <property type="term" value="P:'de novo' UMP biosynthetic process"/>
    <property type="evidence" value="ECO:0007669"/>
    <property type="project" value="UniProtKB-UniRule"/>
</dbReference>
<dbReference type="EC" id="6.3.5.5" evidence="11"/>
<evidence type="ECO:0000256" key="6">
    <source>
        <dbReference type="ARBA" id="ARBA00022840"/>
    </source>
</evidence>
<dbReference type="UniPathway" id="UPA00068">
    <property type="reaction ID" value="UER00171"/>
</dbReference>
<dbReference type="PANTHER" id="PTHR43418">
    <property type="entry name" value="MULTIFUNCTIONAL TRYPTOPHAN BIOSYNTHESIS PROTEIN-RELATED"/>
    <property type="match status" value="1"/>
</dbReference>
<dbReference type="InterPro" id="IPR006274">
    <property type="entry name" value="CarbamoylP_synth_ssu"/>
</dbReference>
<dbReference type="HAMAP" id="MF_01209">
    <property type="entry name" value="CPSase_S_chain"/>
    <property type="match status" value="1"/>
</dbReference>
<dbReference type="PRINTS" id="PR00099">
    <property type="entry name" value="CPSGATASE"/>
</dbReference>
<dbReference type="RefSeq" id="WP_004625745.1">
    <property type="nucleotide sequence ID" value="NZ_AORV01000033.1"/>
</dbReference>
<keyword evidence="14" id="KW-1185">Reference proteome</keyword>
<dbReference type="GO" id="GO:0005524">
    <property type="term" value="F:ATP binding"/>
    <property type="evidence" value="ECO:0007669"/>
    <property type="project" value="UniProtKB-UniRule"/>
</dbReference>
<dbReference type="SUPFAM" id="SSF52021">
    <property type="entry name" value="Carbamoyl phosphate synthetase, small subunit N-terminal domain"/>
    <property type="match status" value="1"/>
</dbReference>
<evidence type="ECO:0000256" key="9">
    <source>
        <dbReference type="ARBA" id="ARBA00048816"/>
    </source>
</evidence>
<feature type="binding site" evidence="11">
    <location>
        <position position="251"/>
    </location>
    <ligand>
        <name>L-glutamine</name>
        <dbReference type="ChEBI" id="CHEBI:58359"/>
    </ligand>
</feature>
<dbReference type="PRINTS" id="PR00097">
    <property type="entry name" value="ANTSNTHASEII"/>
</dbReference>
<comment type="function">
    <text evidence="11">Small subunit of the glutamine-dependent carbamoyl phosphate synthetase (CPSase). CPSase catalyzes the formation of carbamoyl phosphate from the ammonia moiety of glutamine, carbonate, and phosphate donated by ATP, constituting the first step of 2 biosynthetic pathways, one leading to arginine and/or urea and the other to pyrimidine nucleotides. The small subunit (glutamine amidotransferase) binds and cleaves glutamine to supply the large subunit with the substrate ammonia.</text>
</comment>
<comment type="pathway">
    <text evidence="1 11">Pyrimidine metabolism; UMP biosynthesis via de novo pathway; (S)-dihydroorotate from bicarbonate: step 1/3.</text>
</comment>
<feature type="binding site" evidence="11">
    <location>
        <position position="291"/>
    </location>
    <ligand>
        <name>L-glutamine</name>
        <dbReference type="ChEBI" id="CHEBI:58359"/>
    </ligand>
</feature>
<keyword evidence="11" id="KW-0055">Arginine biosynthesis</keyword>
<keyword evidence="7 11" id="KW-0315">Glutamine amidotransferase</keyword>
<evidence type="ECO:0000256" key="1">
    <source>
        <dbReference type="ARBA" id="ARBA00004812"/>
    </source>
</evidence>
<dbReference type="PROSITE" id="PS51273">
    <property type="entry name" value="GATASE_TYPE_1"/>
    <property type="match status" value="1"/>
</dbReference>
<dbReference type="InterPro" id="IPR002474">
    <property type="entry name" value="CarbamoylP_synth_ssu_N"/>
</dbReference>
<comment type="pathway">
    <text evidence="2 11">Amino-acid biosynthesis; L-arginine biosynthesis; carbamoyl phosphate from bicarbonate: step 1/1.</text>
</comment>
<feature type="active site" evidence="11">
    <location>
        <position position="334"/>
    </location>
</feature>
<dbReference type="InterPro" id="IPR029062">
    <property type="entry name" value="Class_I_gatase-like"/>
</dbReference>
<evidence type="ECO:0000256" key="8">
    <source>
        <dbReference type="ARBA" id="ARBA00022975"/>
    </source>
</evidence>
<feature type="active site" description="Nucleophile" evidence="11">
    <location>
        <position position="247"/>
    </location>
</feature>
<evidence type="ECO:0000313" key="14">
    <source>
        <dbReference type="Proteomes" id="UP000014155"/>
    </source>
</evidence>
<dbReference type="STRING" id="1195236.CTER_2333"/>
<sequence>MKAFLLLEDGTVFEGNSFGKEGKVVGEVVFNTGMTGYQEVLTDPSYCGQIVCMTYPLIGNYGVNLDDIESVKPQVKGFIVRELCKTPSNWRSIESLNEYLKRHGIIGLEGIDTRALTIILRNRGTMKGTIVTCETLEEIEEKIAEVKAYTVSNPVLQVTTPEIKHYSGEGYKIALLDYGLKKNIVRSLQKRNCEVYVFPCTATAEEVLTVEPDGIMLSNGPGDPKDCRFQIDNIKKLIGKKPIFGICLGHQLTALANGADTEKLKYGHRGCNHPVKDIEKDMTYITSQNHGYTIIKESLDPEIMKISHINMNDGTIEGLKYKNAPMFTVQFHPEASPGPGDTAYLFDEFIKMIDEAGSLNK</sequence>